<dbReference type="Proteomes" id="UP000298030">
    <property type="component" value="Unassembled WGS sequence"/>
</dbReference>
<reference evidence="2 3" key="1">
    <citation type="journal article" date="2019" name="Nat. Ecol. Evol.">
        <title>Megaphylogeny resolves global patterns of mushroom evolution.</title>
        <authorList>
            <person name="Varga T."/>
            <person name="Krizsan K."/>
            <person name="Foldi C."/>
            <person name="Dima B."/>
            <person name="Sanchez-Garcia M."/>
            <person name="Sanchez-Ramirez S."/>
            <person name="Szollosi G.J."/>
            <person name="Szarkandi J.G."/>
            <person name="Papp V."/>
            <person name="Albert L."/>
            <person name="Andreopoulos W."/>
            <person name="Angelini C."/>
            <person name="Antonin V."/>
            <person name="Barry K.W."/>
            <person name="Bougher N.L."/>
            <person name="Buchanan P."/>
            <person name="Buyck B."/>
            <person name="Bense V."/>
            <person name="Catcheside P."/>
            <person name="Chovatia M."/>
            <person name="Cooper J."/>
            <person name="Damon W."/>
            <person name="Desjardin D."/>
            <person name="Finy P."/>
            <person name="Geml J."/>
            <person name="Haridas S."/>
            <person name="Hughes K."/>
            <person name="Justo A."/>
            <person name="Karasinski D."/>
            <person name="Kautmanova I."/>
            <person name="Kiss B."/>
            <person name="Kocsube S."/>
            <person name="Kotiranta H."/>
            <person name="LaButti K.M."/>
            <person name="Lechner B.E."/>
            <person name="Liimatainen K."/>
            <person name="Lipzen A."/>
            <person name="Lukacs Z."/>
            <person name="Mihaltcheva S."/>
            <person name="Morgado L.N."/>
            <person name="Niskanen T."/>
            <person name="Noordeloos M.E."/>
            <person name="Ohm R.A."/>
            <person name="Ortiz-Santana B."/>
            <person name="Ovrebo C."/>
            <person name="Racz N."/>
            <person name="Riley R."/>
            <person name="Savchenko A."/>
            <person name="Shiryaev A."/>
            <person name="Soop K."/>
            <person name="Spirin V."/>
            <person name="Szebenyi C."/>
            <person name="Tomsovsky M."/>
            <person name="Tulloss R.E."/>
            <person name="Uehling J."/>
            <person name="Grigoriev I.V."/>
            <person name="Vagvolgyi C."/>
            <person name="Papp T."/>
            <person name="Martin F.M."/>
            <person name="Miettinen O."/>
            <person name="Hibbett D.S."/>
            <person name="Nagy L.G."/>
        </authorList>
    </citation>
    <scope>NUCLEOTIDE SEQUENCE [LARGE SCALE GENOMIC DNA]</scope>
    <source>
        <strain evidence="2 3">FP101781</strain>
    </source>
</reference>
<keyword evidence="3" id="KW-1185">Reference proteome</keyword>
<dbReference type="OrthoDB" id="3257342at2759"/>
<evidence type="ECO:0000259" key="1">
    <source>
        <dbReference type="Pfam" id="PF20149"/>
    </source>
</evidence>
<name>A0A4Y7SII1_COPMI</name>
<dbReference type="Pfam" id="PF20149">
    <property type="entry name" value="DUF6532"/>
    <property type="match status" value="1"/>
</dbReference>
<feature type="domain" description="DUF6532" evidence="1">
    <location>
        <begin position="1"/>
        <end position="70"/>
    </location>
</feature>
<sequence>MWFKKRSDEGPQDPAFSRDNSIPLPTIALVFTAIEAILDNWVTGEWKDSDFSAEVYRPKFDRHLWMLKDFEVKTSEAKILPRLRTHLLTKARKHAKVEEPSRTASTSTTIDYAAAMADWEGNVLSDGENGDGHGE</sequence>
<organism evidence="2 3">
    <name type="scientific">Coprinellus micaceus</name>
    <name type="common">Glistening ink-cap mushroom</name>
    <name type="synonym">Coprinus micaceus</name>
    <dbReference type="NCBI Taxonomy" id="71717"/>
    <lineage>
        <taxon>Eukaryota</taxon>
        <taxon>Fungi</taxon>
        <taxon>Dikarya</taxon>
        <taxon>Basidiomycota</taxon>
        <taxon>Agaricomycotina</taxon>
        <taxon>Agaricomycetes</taxon>
        <taxon>Agaricomycetidae</taxon>
        <taxon>Agaricales</taxon>
        <taxon>Agaricineae</taxon>
        <taxon>Psathyrellaceae</taxon>
        <taxon>Coprinellus</taxon>
    </lineage>
</organism>
<dbReference type="EMBL" id="QPFP01000107">
    <property type="protein sequence ID" value="TEB21572.1"/>
    <property type="molecule type" value="Genomic_DNA"/>
</dbReference>
<protein>
    <recommendedName>
        <fullName evidence="1">DUF6532 domain-containing protein</fullName>
    </recommendedName>
</protein>
<proteinExistence type="predicted"/>
<dbReference type="AlphaFoldDB" id="A0A4Y7SII1"/>
<evidence type="ECO:0000313" key="2">
    <source>
        <dbReference type="EMBL" id="TEB21572.1"/>
    </source>
</evidence>
<accession>A0A4Y7SII1</accession>
<evidence type="ECO:0000313" key="3">
    <source>
        <dbReference type="Proteomes" id="UP000298030"/>
    </source>
</evidence>
<dbReference type="STRING" id="71717.A0A4Y7SII1"/>
<dbReference type="InterPro" id="IPR045341">
    <property type="entry name" value="DUF6532"/>
</dbReference>
<gene>
    <name evidence="2" type="ORF">FA13DRAFT_1642615</name>
</gene>
<comment type="caution">
    <text evidence="2">The sequence shown here is derived from an EMBL/GenBank/DDBJ whole genome shotgun (WGS) entry which is preliminary data.</text>
</comment>